<dbReference type="Gene3D" id="3.60.10.10">
    <property type="entry name" value="Endonuclease/exonuclease/phosphatase"/>
    <property type="match status" value="1"/>
</dbReference>
<dbReference type="EMBL" id="JARAKH010006407">
    <property type="protein sequence ID" value="KAK8371789.1"/>
    <property type="molecule type" value="Genomic_DNA"/>
</dbReference>
<dbReference type="Proteomes" id="UP001487740">
    <property type="component" value="Unassembled WGS sequence"/>
</dbReference>
<organism evidence="1 2">
    <name type="scientific">Scylla paramamosain</name>
    <name type="common">Mud crab</name>
    <dbReference type="NCBI Taxonomy" id="85552"/>
    <lineage>
        <taxon>Eukaryota</taxon>
        <taxon>Metazoa</taxon>
        <taxon>Ecdysozoa</taxon>
        <taxon>Arthropoda</taxon>
        <taxon>Crustacea</taxon>
        <taxon>Multicrustacea</taxon>
        <taxon>Malacostraca</taxon>
        <taxon>Eumalacostraca</taxon>
        <taxon>Eucarida</taxon>
        <taxon>Decapoda</taxon>
        <taxon>Pleocyemata</taxon>
        <taxon>Brachyura</taxon>
        <taxon>Eubrachyura</taxon>
        <taxon>Portunoidea</taxon>
        <taxon>Portunidae</taxon>
        <taxon>Portuninae</taxon>
        <taxon>Scylla</taxon>
    </lineage>
</organism>
<dbReference type="InterPro" id="IPR036691">
    <property type="entry name" value="Endo/exonu/phosph_ase_sf"/>
</dbReference>
<protein>
    <submittedName>
        <fullName evidence="1">Uncharacterized protein</fullName>
    </submittedName>
</protein>
<keyword evidence="2" id="KW-1185">Reference proteome</keyword>
<proteinExistence type="predicted"/>
<reference evidence="1 2" key="1">
    <citation type="submission" date="2023-03" db="EMBL/GenBank/DDBJ databases">
        <title>High-quality genome of Scylla paramamosain provides insights in environmental adaptation.</title>
        <authorList>
            <person name="Zhang L."/>
        </authorList>
    </citation>
    <scope>NUCLEOTIDE SEQUENCE [LARGE SCALE GENOMIC DNA]</scope>
    <source>
        <strain evidence="1">LZ_2023a</strain>
        <tissue evidence="1">Muscle</tissue>
    </source>
</reference>
<dbReference type="AlphaFoldDB" id="A0AAW0S9V9"/>
<dbReference type="PANTHER" id="PTHR33395:SF22">
    <property type="entry name" value="REVERSE TRANSCRIPTASE DOMAIN-CONTAINING PROTEIN"/>
    <property type="match status" value="1"/>
</dbReference>
<evidence type="ECO:0000313" key="2">
    <source>
        <dbReference type="Proteomes" id="UP001487740"/>
    </source>
</evidence>
<gene>
    <name evidence="1" type="ORF">O3P69_015569</name>
</gene>
<sequence>MLKELAHQENSVFLALTETHLTRDHLDAEIAIDGYTIFRADRINRSHGGVINYIRNDMAASAENMGTFSNGTTELLTIYLKKLDQLVITAYRPPNTSSEQFEEENPRYFFSYARKKLKAKSEVGPLYGVDGEPTADPKQMANILRSQYESVFSNPNEEKRITNPGPFFTDSSNTPQTLSSISISEKDITEAIKAIAPDAAAGPDGFHAQLLRNCSQELAKPLQMLWSLSLQSGTVPAAPQVCHHHTHTQGRQQRPSQ</sequence>
<accession>A0AAW0S9V9</accession>
<evidence type="ECO:0000313" key="1">
    <source>
        <dbReference type="EMBL" id="KAK8371789.1"/>
    </source>
</evidence>
<name>A0AAW0S9V9_SCYPA</name>
<dbReference type="SUPFAM" id="SSF56219">
    <property type="entry name" value="DNase I-like"/>
    <property type="match status" value="1"/>
</dbReference>
<comment type="caution">
    <text evidence="1">The sequence shown here is derived from an EMBL/GenBank/DDBJ whole genome shotgun (WGS) entry which is preliminary data.</text>
</comment>
<dbReference type="PANTHER" id="PTHR33395">
    <property type="entry name" value="TRANSCRIPTASE, PUTATIVE-RELATED-RELATED"/>
    <property type="match status" value="1"/>
</dbReference>